<dbReference type="SUPFAM" id="SSF46785">
    <property type="entry name" value="Winged helix' DNA-binding domain"/>
    <property type="match status" value="1"/>
</dbReference>
<dbReference type="PROSITE" id="PS51257">
    <property type="entry name" value="PROKAR_LIPOPROTEIN"/>
    <property type="match status" value="1"/>
</dbReference>
<sequence>MMHFTRETMTVFAILTTFACTPDRKFAFRELAELCNGPSGKIIKSILLLLRHGLLQREPDGRVALAINPAGVTLGTILRLTQTDLFQGDKHRSHADENVLTLAVEAAAENFLRMADQFTLKDLSADDPSKTCDAA</sequence>
<name>A0A1Q8ZXF2_9HYPH</name>
<dbReference type="AlphaFoldDB" id="A0A1Q8ZXF2"/>
<dbReference type="RefSeq" id="WP_075637724.1">
    <property type="nucleotide sequence ID" value="NZ_MKIM01000019.1"/>
</dbReference>
<organism evidence="1 2">
    <name type="scientific">Rhizobium oryziradicis</name>
    <dbReference type="NCBI Taxonomy" id="1867956"/>
    <lineage>
        <taxon>Bacteria</taxon>
        <taxon>Pseudomonadati</taxon>
        <taxon>Pseudomonadota</taxon>
        <taxon>Alphaproteobacteria</taxon>
        <taxon>Hyphomicrobiales</taxon>
        <taxon>Rhizobiaceae</taxon>
        <taxon>Rhizobium/Agrobacterium group</taxon>
        <taxon>Rhizobium</taxon>
    </lineage>
</organism>
<accession>A0A1Q8ZXF2</accession>
<gene>
    <name evidence="1" type="ORF">BJF95_15765</name>
</gene>
<proteinExistence type="predicted"/>
<dbReference type="InterPro" id="IPR036390">
    <property type="entry name" value="WH_DNA-bd_sf"/>
</dbReference>
<dbReference type="EMBL" id="MKIM01000019">
    <property type="protein sequence ID" value="OLP46769.1"/>
    <property type="molecule type" value="Genomic_DNA"/>
</dbReference>
<dbReference type="Proteomes" id="UP000186894">
    <property type="component" value="Unassembled WGS sequence"/>
</dbReference>
<protein>
    <submittedName>
        <fullName evidence="1">Uncharacterized protein</fullName>
    </submittedName>
</protein>
<keyword evidence="2" id="KW-1185">Reference proteome</keyword>
<dbReference type="InterPro" id="IPR036388">
    <property type="entry name" value="WH-like_DNA-bd_sf"/>
</dbReference>
<dbReference type="Gene3D" id="1.10.10.10">
    <property type="entry name" value="Winged helix-like DNA-binding domain superfamily/Winged helix DNA-binding domain"/>
    <property type="match status" value="1"/>
</dbReference>
<comment type="caution">
    <text evidence="1">The sequence shown here is derived from an EMBL/GenBank/DDBJ whole genome shotgun (WGS) entry which is preliminary data.</text>
</comment>
<reference evidence="1 2" key="1">
    <citation type="submission" date="2016-09" db="EMBL/GenBank/DDBJ databases">
        <title>Rhizobium oryziradicis sp. nov., isolated from the root of rice.</title>
        <authorList>
            <person name="Zhao J."/>
            <person name="Zhang X."/>
        </authorList>
    </citation>
    <scope>NUCLEOTIDE SEQUENCE [LARGE SCALE GENOMIC DNA]</scope>
    <source>
        <strain evidence="1 2">N19</strain>
    </source>
</reference>
<evidence type="ECO:0000313" key="1">
    <source>
        <dbReference type="EMBL" id="OLP46769.1"/>
    </source>
</evidence>
<evidence type="ECO:0000313" key="2">
    <source>
        <dbReference type="Proteomes" id="UP000186894"/>
    </source>
</evidence>
<dbReference type="OrthoDB" id="8298031at2"/>